<dbReference type="Pfam" id="PF00400">
    <property type="entry name" value="WD40"/>
    <property type="match status" value="1"/>
</dbReference>
<dbReference type="Proteomes" id="UP000681967">
    <property type="component" value="Unassembled WGS sequence"/>
</dbReference>
<dbReference type="InterPro" id="IPR036322">
    <property type="entry name" value="WD40_repeat_dom_sf"/>
</dbReference>
<dbReference type="PROSITE" id="PS50082">
    <property type="entry name" value="WD_REPEATS_2"/>
    <property type="match status" value="1"/>
</dbReference>
<feature type="region of interest" description="Disordered" evidence="4">
    <location>
        <begin position="1"/>
        <end position="88"/>
    </location>
</feature>
<comment type="caution">
    <text evidence="5">The sequence shown here is derived from an EMBL/GenBank/DDBJ whole genome shotgun (WGS) entry which is preliminary data.</text>
</comment>
<feature type="compositionally biased region" description="Basic and acidic residues" evidence="4">
    <location>
        <begin position="72"/>
        <end position="81"/>
    </location>
</feature>
<feature type="compositionally biased region" description="Basic and acidic residues" evidence="4">
    <location>
        <begin position="41"/>
        <end position="51"/>
    </location>
</feature>
<feature type="non-terminal residue" evidence="5">
    <location>
        <position position="257"/>
    </location>
</feature>
<proteinExistence type="predicted"/>
<dbReference type="AlphaFoldDB" id="A0A8S3DH64"/>
<feature type="compositionally biased region" description="Polar residues" evidence="4">
    <location>
        <begin position="52"/>
        <end position="71"/>
    </location>
</feature>
<reference evidence="5" key="1">
    <citation type="submission" date="2021-02" db="EMBL/GenBank/DDBJ databases">
        <authorList>
            <person name="Nowell W R."/>
        </authorList>
    </citation>
    <scope>NUCLEOTIDE SEQUENCE</scope>
</reference>
<evidence type="ECO:0000256" key="4">
    <source>
        <dbReference type="SAM" id="MobiDB-lite"/>
    </source>
</evidence>
<dbReference type="EMBL" id="CAJOBH010206570">
    <property type="protein sequence ID" value="CAF5000609.1"/>
    <property type="molecule type" value="Genomic_DNA"/>
</dbReference>
<sequence length="257" mass="29225">MASQSSSEINEQNAPDENEQNPNEEPNNEDCTQRKRIRVGSHPDDDSDTKINNENTNKPINELLSSAATNVENHETTEHKKTTSSIGLKKRRKLNVDIEEMISQDEKTNDSIQSTKSSASKDESTATDEDDDDNETKHDDDDEDEADDINEQNNLPPTINRYLRLRQRQLGIFHRPRERTTCRAFHNHMIADRNLIQRMKVSHTLDGHNGCVNALAFNRTGTLLASASDDLQIILWDWASNQAAVAYDSEHRSNVFQ</sequence>
<dbReference type="GO" id="GO:0080008">
    <property type="term" value="C:Cul4-RING E3 ubiquitin ligase complex"/>
    <property type="evidence" value="ECO:0007669"/>
    <property type="project" value="TreeGrafter"/>
</dbReference>
<dbReference type="PROSITE" id="PS50294">
    <property type="entry name" value="WD_REPEATS_REGION"/>
    <property type="match status" value="1"/>
</dbReference>
<accession>A0A8S3DH64</accession>
<gene>
    <name evidence="5" type="ORF">BYL167_LOCUS55424</name>
</gene>
<name>A0A8S3DH64_9BILA</name>
<dbReference type="InterPro" id="IPR045151">
    <property type="entry name" value="DCAF8"/>
</dbReference>
<feature type="region of interest" description="Disordered" evidence="4">
    <location>
        <begin position="100"/>
        <end position="160"/>
    </location>
</feature>
<feature type="repeat" description="WD" evidence="3">
    <location>
        <begin position="205"/>
        <end position="246"/>
    </location>
</feature>
<dbReference type="SUPFAM" id="SSF50978">
    <property type="entry name" value="WD40 repeat-like"/>
    <property type="match status" value="1"/>
</dbReference>
<keyword evidence="1 3" id="KW-0853">WD repeat</keyword>
<dbReference type="InterPro" id="IPR015943">
    <property type="entry name" value="WD40/YVTN_repeat-like_dom_sf"/>
</dbReference>
<feature type="compositionally biased region" description="Acidic residues" evidence="4">
    <location>
        <begin position="125"/>
        <end position="150"/>
    </location>
</feature>
<evidence type="ECO:0000313" key="6">
    <source>
        <dbReference type="Proteomes" id="UP000681967"/>
    </source>
</evidence>
<evidence type="ECO:0000313" key="5">
    <source>
        <dbReference type="EMBL" id="CAF5000609.1"/>
    </source>
</evidence>
<dbReference type="PANTHER" id="PTHR15574">
    <property type="entry name" value="WD REPEAT DOMAIN-CONTAINING FAMILY"/>
    <property type="match status" value="1"/>
</dbReference>
<dbReference type="InterPro" id="IPR001680">
    <property type="entry name" value="WD40_rpt"/>
</dbReference>
<dbReference type="Gene3D" id="2.130.10.10">
    <property type="entry name" value="YVTN repeat-like/Quinoprotein amine dehydrogenase"/>
    <property type="match status" value="1"/>
</dbReference>
<evidence type="ECO:0000256" key="3">
    <source>
        <dbReference type="PROSITE-ProRule" id="PRU00221"/>
    </source>
</evidence>
<dbReference type="PANTHER" id="PTHR15574:SF21">
    <property type="entry name" value="DDB1- AND CUL4-ASSOCIATED FACTOR 8"/>
    <property type="match status" value="1"/>
</dbReference>
<dbReference type="GO" id="GO:0005737">
    <property type="term" value="C:cytoplasm"/>
    <property type="evidence" value="ECO:0007669"/>
    <property type="project" value="TreeGrafter"/>
</dbReference>
<evidence type="ECO:0000256" key="2">
    <source>
        <dbReference type="ARBA" id="ARBA00022737"/>
    </source>
</evidence>
<keyword evidence="2" id="KW-0677">Repeat</keyword>
<dbReference type="SMART" id="SM00320">
    <property type="entry name" value="WD40"/>
    <property type="match status" value="1"/>
</dbReference>
<protein>
    <submittedName>
        <fullName evidence="5">Uncharacterized protein</fullName>
    </submittedName>
</protein>
<organism evidence="5 6">
    <name type="scientific">Rotaria magnacalcarata</name>
    <dbReference type="NCBI Taxonomy" id="392030"/>
    <lineage>
        <taxon>Eukaryota</taxon>
        <taxon>Metazoa</taxon>
        <taxon>Spiralia</taxon>
        <taxon>Gnathifera</taxon>
        <taxon>Rotifera</taxon>
        <taxon>Eurotatoria</taxon>
        <taxon>Bdelloidea</taxon>
        <taxon>Philodinida</taxon>
        <taxon>Philodinidae</taxon>
        <taxon>Rotaria</taxon>
    </lineage>
</organism>
<evidence type="ECO:0000256" key="1">
    <source>
        <dbReference type="ARBA" id="ARBA00022574"/>
    </source>
</evidence>